<feature type="non-terminal residue" evidence="1">
    <location>
        <position position="55"/>
    </location>
</feature>
<sequence length="55" mass="6346">MLEIRRTAIALDEEEPLELKRVMTDKDEKGALSFLKKVIYDKTARSQQGKLKSHS</sequence>
<dbReference type="EMBL" id="BARW01030193">
    <property type="protein sequence ID" value="GAJ03725.1"/>
    <property type="molecule type" value="Genomic_DNA"/>
</dbReference>
<protein>
    <submittedName>
        <fullName evidence="1">Uncharacterized protein</fullName>
    </submittedName>
</protein>
<comment type="caution">
    <text evidence="1">The sequence shown here is derived from an EMBL/GenBank/DDBJ whole genome shotgun (WGS) entry which is preliminary data.</text>
</comment>
<proteinExistence type="predicted"/>
<accession>X1VC78</accession>
<reference evidence="1" key="1">
    <citation type="journal article" date="2014" name="Front. Microbiol.">
        <title>High frequency of phylogenetically diverse reductive dehalogenase-homologous genes in deep subseafloor sedimentary metagenomes.</title>
        <authorList>
            <person name="Kawai M."/>
            <person name="Futagami T."/>
            <person name="Toyoda A."/>
            <person name="Takaki Y."/>
            <person name="Nishi S."/>
            <person name="Hori S."/>
            <person name="Arai W."/>
            <person name="Tsubouchi T."/>
            <person name="Morono Y."/>
            <person name="Uchiyama I."/>
            <person name="Ito T."/>
            <person name="Fujiyama A."/>
            <person name="Inagaki F."/>
            <person name="Takami H."/>
        </authorList>
    </citation>
    <scope>NUCLEOTIDE SEQUENCE</scope>
    <source>
        <strain evidence="1">Expedition CK06-06</strain>
    </source>
</reference>
<organism evidence="1">
    <name type="scientific">marine sediment metagenome</name>
    <dbReference type="NCBI Taxonomy" id="412755"/>
    <lineage>
        <taxon>unclassified sequences</taxon>
        <taxon>metagenomes</taxon>
        <taxon>ecological metagenomes</taxon>
    </lineage>
</organism>
<dbReference type="AlphaFoldDB" id="X1VC78"/>
<evidence type="ECO:0000313" key="1">
    <source>
        <dbReference type="EMBL" id="GAJ03725.1"/>
    </source>
</evidence>
<gene>
    <name evidence="1" type="ORF">S12H4_48332</name>
</gene>
<name>X1VC78_9ZZZZ</name>